<reference evidence="2" key="1">
    <citation type="submission" date="2022-10" db="EMBL/GenBank/DDBJ databases">
        <title>Tapping the CABI collections for fungal endophytes: first genome assemblies for Collariella, Neodidymelliopsis, Ascochyta clinopodiicola, Didymella pomorum, Didymosphaeria variabile, Neocosmospora piperis and Neocucurbitaria cava.</title>
        <authorList>
            <person name="Hill R."/>
        </authorList>
    </citation>
    <scope>NUCLEOTIDE SEQUENCE</scope>
    <source>
        <strain evidence="2">IMI 355082</strain>
    </source>
</reference>
<organism evidence="2 3">
    <name type="scientific">Gnomoniopsis smithogilvyi</name>
    <dbReference type="NCBI Taxonomy" id="1191159"/>
    <lineage>
        <taxon>Eukaryota</taxon>
        <taxon>Fungi</taxon>
        <taxon>Dikarya</taxon>
        <taxon>Ascomycota</taxon>
        <taxon>Pezizomycotina</taxon>
        <taxon>Sordariomycetes</taxon>
        <taxon>Sordariomycetidae</taxon>
        <taxon>Diaporthales</taxon>
        <taxon>Gnomoniaceae</taxon>
        <taxon>Gnomoniopsis</taxon>
    </lineage>
</organism>
<feature type="transmembrane region" description="Helical" evidence="1">
    <location>
        <begin position="237"/>
        <end position="258"/>
    </location>
</feature>
<feature type="transmembrane region" description="Helical" evidence="1">
    <location>
        <begin position="176"/>
        <end position="198"/>
    </location>
</feature>
<dbReference type="Proteomes" id="UP001140453">
    <property type="component" value="Unassembled WGS sequence"/>
</dbReference>
<dbReference type="OrthoDB" id="2281895at2759"/>
<feature type="transmembrane region" description="Helical" evidence="1">
    <location>
        <begin position="310"/>
        <end position="334"/>
    </location>
</feature>
<evidence type="ECO:0000256" key="1">
    <source>
        <dbReference type="SAM" id="Phobius"/>
    </source>
</evidence>
<dbReference type="EMBL" id="JAPEVB010000004">
    <property type="protein sequence ID" value="KAJ4388875.1"/>
    <property type="molecule type" value="Genomic_DNA"/>
</dbReference>
<proteinExistence type="predicted"/>
<dbReference type="AlphaFoldDB" id="A0A9W8YRQ4"/>
<feature type="transmembrane region" description="Helical" evidence="1">
    <location>
        <begin position="278"/>
        <end position="298"/>
    </location>
</feature>
<comment type="caution">
    <text evidence="2">The sequence shown here is derived from an EMBL/GenBank/DDBJ whole genome shotgun (WGS) entry which is preliminary data.</text>
</comment>
<evidence type="ECO:0000313" key="2">
    <source>
        <dbReference type="EMBL" id="KAJ4388875.1"/>
    </source>
</evidence>
<name>A0A9W8YRQ4_9PEZI</name>
<feature type="transmembrane region" description="Helical" evidence="1">
    <location>
        <begin position="340"/>
        <end position="365"/>
    </location>
</feature>
<accession>A0A9W8YRQ4</accession>
<feature type="transmembrane region" description="Helical" evidence="1">
    <location>
        <begin position="47"/>
        <end position="70"/>
    </location>
</feature>
<gene>
    <name evidence="2" type="ORF">N0V93_006336</name>
</gene>
<keyword evidence="1" id="KW-0812">Transmembrane</keyword>
<keyword evidence="1" id="KW-0472">Membrane</keyword>
<keyword evidence="3" id="KW-1185">Reference proteome</keyword>
<evidence type="ECO:0000313" key="3">
    <source>
        <dbReference type="Proteomes" id="UP001140453"/>
    </source>
</evidence>
<sequence>MGEKFIIHSPRLSFACSSSFKSGSQTDPRSHSKQQMASTKLTLNHPFLISLLPLAALALTTIIAFIHAIYSNYTTLASLWAPCTNPQLLGRPIPTPVCFAIHFFQAAHATPHARLEQAVIVSFLVGLATITAVEGPRIRGMDIVAGDEKKKKNKKKGPRRGDLISQAIIANLTIPWLLYSLAFGALAWQGIIIPAFLYRRRHQSQPSEADAGVTTHYSPTIPLSIILGLFLPAGTMLLHPAAALPIILFLLFPVWTTLAHHLLHPLTSRFTLPNKTLLYAPAIIASTVAHIAFILSLLTNLGSQDGDRPAAHAAALFLLELDHVAIFLTALYWIRLGSGAHGVLVTLAATIALGPGAGVCLGWLYPCEESTERRRRRKATGTFFGSLPA</sequence>
<keyword evidence="1" id="KW-1133">Transmembrane helix</keyword>
<protein>
    <submittedName>
        <fullName evidence="2">Uncharacterized protein</fullName>
    </submittedName>
</protein>